<organism evidence="5 7">
    <name type="scientific">Clostridium formicaceticum</name>
    <dbReference type="NCBI Taxonomy" id="1497"/>
    <lineage>
        <taxon>Bacteria</taxon>
        <taxon>Bacillati</taxon>
        <taxon>Bacillota</taxon>
        <taxon>Clostridia</taxon>
        <taxon>Eubacteriales</taxon>
        <taxon>Clostridiaceae</taxon>
        <taxon>Clostridium</taxon>
    </lineage>
</organism>
<dbReference type="KEGG" id="cfm:BJL90_21155"/>
<accession>A0AAC9WHC9</accession>
<reference evidence="4 6" key="1">
    <citation type="submission" date="2016-10" db="EMBL/GenBank/DDBJ databases">
        <title>Complete Genome Sequence of Acetogen Clostridium formicoaceticum ATCC 27076.</title>
        <authorList>
            <person name="Bao T."/>
            <person name="Cheng C."/>
            <person name="Zhao J."/>
            <person name="Yang S.-T."/>
            <person name="Wang J."/>
            <person name="Wang M."/>
        </authorList>
    </citation>
    <scope>NUCLEOTIDE SEQUENCE [LARGE SCALE GENOMIC DNA]</scope>
    <source>
        <strain evidence="4 6">ATCC 27076</strain>
    </source>
</reference>
<dbReference type="InterPro" id="IPR001638">
    <property type="entry name" value="Solute-binding_3/MltF_N"/>
</dbReference>
<name>A0AAC9WHC9_9CLOT</name>
<keyword evidence="6" id="KW-1185">Reference proteome</keyword>
<dbReference type="Pfam" id="PF12974">
    <property type="entry name" value="Phosphonate-bd"/>
    <property type="match status" value="1"/>
</dbReference>
<evidence type="ECO:0000313" key="7">
    <source>
        <dbReference type="Proteomes" id="UP000192478"/>
    </source>
</evidence>
<dbReference type="PROSITE" id="PS51257">
    <property type="entry name" value="PROKAR_LIPOPROTEIN"/>
    <property type="match status" value="1"/>
</dbReference>
<dbReference type="GO" id="GO:0043190">
    <property type="term" value="C:ATP-binding cassette (ABC) transporter complex"/>
    <property type="evidence" value="ECO:0007669"/>
    <property type="project" value="InterPro"/>
</dbReference>
<dbReference type="SUPFAM" id="SSF53850">
    <property type="entry name" value="Periplasmic binding protein-like II"/>
    <property type="match status" value="1"/>
</dbReference>
<dbReference type="PANTHER" id="PTHR35841">
    <property type="entry name" value="PHOSPHONATES-BINDING PERIPLASMIC PROTEIN"/>
    <property type="match status" value="1"/>
</dbReference>
<dbReference type="InterPro" id="IPR005770">
    <property type="entry name" value="PhnD"/>
</dbReference>
<dbReference type="RefSeq" id="WP_070972810.1">
    <property type="nucleotide sequence ID" value="NZ_CP017603.1"/>
</dbReference>
<dbReference type="Gene3D" id="3.40.190.10">
    <property type="entry name" value="Periplasmic binding protein-like II"/>
    <property type="match status" value="2"/>
</dbReference>
<evidence type="ECO:0000259" key="3">
    <source>
        <dbReference type="SMART" id="SM00062"/>
    </source>
</evidence>
<comment type="similarity">
    <text evidence="1">Belongs to the phosphate/phosphite/phosphonate binding protein family.</text>
</comment>
<keyword evidence="2" id="KW-0732">Signal</keyword>
<evidence type="ECO:0000313" key="5">
    <source>
        <dbReference type="EMBL" id="ARE88801.1"/>
    </source>
</evidence>
<dbReference type="SMART" id="SM00062">
    <property type="entry name" value="PBPb"/>
    <property type="match status" value="1"/>
</dbReference>
<evidence type="ECO:0000313" key="6">
    <source>
        <dbReference type="Proteomes" id="UP000177894"/>
    </source>
</evidence>
<feature type="domain" description="Solute-binding protein family 3/N-terminal" evidence="3">
    <location>
        <begin position="27"/>
        <end position="261"/>
    </location>
</feature>
<dbReference type="EMBL" id="CP020559">
    <property type="protein sequence ID" value="ARE88801.1"/>
    <property type="molecule type" value="Genomic_DNA"/>
</dbReference>
<gene>
    <name evidence="5" type="primary">phnD_2</name>
    <name evidence="4" type="ORF">BJL90_21155</name>
    <name evidence="5" type="ORF">CLFO_32070</name>
</gene>
<proteinExistence type="inferred from homology"/>
<sequence>MKKQFIVILIILLASILGGCREEKEEMIRMGFVPMRDGDKLIESVEPLAEMLSEEIGIKVEAFTATNYVGVVEGLGSGQVDFGFMPPFAYVLANSESNAEVILTALNSSGESSYRSQFLVRKDANINSFQDIKNKKVAFVDPSSTSGYLFPGAHLIGEGIDIEKDIAYFYSGGHDKALQLLLNGDVDVATTFVDARQRYEKDFPNAMNETEILGYTKDIPNISVTLRGDMDAATQEKIKSALLNIAETEEGAKLLKELFNIYGFSEATDEDYDIIRETAKSMNVDLKESN</sequence>
<dbReference type="EMBL" id="CP017603">
    <property type="protein sequence ID" value="AOY78148.1"/>
    <property type="molecule type" value="Genomic_DNA"/>
</dbReference>
<dbReference type="CDD" id="cd01071">
    <property type="entry name" value="PBP2_PhnD_like"/>
    <property type="match status" value="1"/>
</dbReference>
<dbReference type="Proteomes" id="UP000177894">
    <property type="component" value="Chromosome"/>
</dbReference>
<reference evidence="5 7" key="2">
    <citation type="submission" date="2017-03" db="EMBL/GenBank/DDBJ databases">
        <title>Complete sequence of Clostridium formicaceticum DSM 92.</title>
        <authorList>
            <person name="Poehlein A."/>
            <person name="Karl M."/>
            <person name="Bengelsdorf F.R."/>
            <person name="Duerre P."/>
            <person name="Daniel R."/>
        </authorList>
    </citation>
    <scope>NUCLEOTIDE SEQUENCE [LARGE SCALE GENOMIC DNA]</scope>
    <source>
        <strain evidence="5 7">DSM 92</strain>
    </source>
</reference>
<dbReference type="PANTHER" id="PTHR35841:SF1">
    <property type="entry name" value="PHOSPHONATES-BINDING PERIPLASMIC PROTEIN"/>
    <property type="match status" value="1"/>
</dbReference>
<dbReference type="AlphaFoldDB" id="A0AAC9WHC9"/>
<dbReference type="NCBIfam" id="TIGR01098">
    <property type="entry name" value="3A0109s03R"/>
    <property type="match status" value="1"/>
</dbReference>
<evidence type="ECO:0000256" key="2">
    <source>
        <dbReference type="ARBA" id="ARBA00022729"/>
    </source>
</evidence>
<evidence type="ECO:0000256" key="1">
    <source>
        <dbReference type="ARBA" id="ARBA00007162"/>
    </source>
</evidence>
<dbReference type="GO" id="GO:0055085">
    <property type="term" value="P:transmembrane transport"/>
    <property type="evidence" value="ECO:0007669"/>
    <property type="project" value="InterPro"/>
</dbReference>
<protein>
    <submittedName>
        <fullName evidence="5">Phosphate-import protein PhnD</fullName>
    </submittedName>
    <submittedName>
        <fullName evidence="4">Phosphonate ABC transporter substrate-binding protein</fullName>
    </submittedName>
</protein>
<evidence type="ECO:0000313" key="4">
    <source>
        <dbReference type="EMBL" id="AOY78148.1"/>
    </source>
</evidence>
<dbReference type="Proteomes" id="UP000192478">
    <property type="component" value="Chromosome"/>
</dbReference>